<evidence type="ECO:0000259" key="14">
    <source>
        <dbReference type="Pfam" id="PF07715"/>
    </source>
</evidence>
<dbReference type="GO" id="GO:0009279">
    <property type="term" value="C:cell outer membrane"/>
    <property type="evidence" value="ECO:0007669"/>
    <property type="project" value="UniProtKB-SubCell"/>
</dbReference>
<keyword evidence="4 10" id="KW-0812">Transmembrane</keyword>
<dbReference type="Pfam" id="PF00593">
    <property type="entry name" value="TonB_dep_Rec_b-barrel"/>
    <property type="match status" value="1"/>
</dbReference>
<keyword evidence="6" id="KW-0406">Ion transport</keyword>
<dbReference type="PANTHER" id="PTHR30069:SF53">
    <property type="entry name" value="COLICIN I RECEPTOR-RELATED"/>
    <property type="match status" value="1"/>
</dbReference>
<keyword evidence="7 11" id="KW-0798">TonB box</keyword>
<evidence type="ECO:0000256" key="3">
    <source>
        <dbReference type="ARBA" id="ARBA00022452"/>
    </source>
</evidence>
<evidence type="ECO:0000313" key="16">
    <source>
        <dbReference type="Proteomes" id="UP000199758"/>
    </source>
</evidence>
<evidence type="ECO:0000256" key="2">
    <source>
        <dbReference type="ARBA" id="ARBA00022448"/>
    </source>
</evidence>
<evidence type="ECO:0000313" key="15">
    <source>
        <dbReference type="EMBL" id="SHG63244.1"/>
    </source>
</evidence>
<dbReference type="GO" id="GO:0006811">
    <property type="term" value="P:monoatomic ion transport"/>
    <property type="evidence" value="ECO:0007669"/>
    <property type="project" value="UniProtKB-KW"/>
</dbReference>
<dbReference type="InterPro" id="IPR010916">
    <property type="entry name" value="TonB_box_CS"/>
</dbReference>
<dbReference type="InterPro" id="IPR000531">
    <property type="entry name" value="Beta-barrel_TonB"/>
</dbReference>
<comment type="similarity">
    <text evidence="10 12">Belongs to the TonB-dependent receptor family.</text>
</comment>
<evidence type="ECO:0000259" key="13">
    <source>
        <dbReference type="Pfam" id="PF00593"/>
    </source>
</evidence>
<dbReference type="Pfam" id="PF07715">
    <property type="entry name" value="Plug"/>
    <property type="match status" value="1"/>
</dbReference>
<proteinExistence type="inferred from homology"/>
<dbReference type="InterPro" id="IPR037066">
    <property type="entry name" value="Plug_dom_sf"/>
</dbReference>
<comment type="subcellular location">
    <subcellularLocation>
        <location evidence="1 10">Cell outer membrane</location>
        <topology evidence="1 10">Multi-pass membrane protein</topology>
    </subcellularLocation>
</comment>
<keyword evidence="16" id="KW-1185">Reference proteome</keyword>
<feature type="domain" description="TonB-dependent receptor plug" evidence="14">
    <location>
        <begin position="97"/>
        <end position="201"/>
    </location>
</feature>
<reference evidence="15 16" key="1">
    <citation type="submission" date="2016-11" db="EMBL/GenBank/DDBJ databases">
        <authorList>
            <person name="Jaros S."/>
            <person name="Januszkiewicz K."/>
            <person name="Wedrychowicz H."/>
        </authorList>
    </citation>
    <scope>NUCLEOTIDE SEQUENCE [LARGE SCALE GENOMIC DNA]</scope>
    <source>
        <strain evidence="15 16">CGMCC 1.7049</strain>
    </source>
</reference>
<keyword evidence="2 10" id="KW-0813">Transport</keyword>
<dbReference type="GO" id="GO:0015889">
    <property type="term" value="P:cobalamin transport"/>
    <property type="evidence" value="ECO:0007669"/>
    <property type="project" value="TreeGrafter"/>
</dbReference>
<evidence type="ECO:0000256" key="12">
    <source>
        <dbReference type="RuleBase" id="RU003357"/>
    </source>
</evidence>
<keyword evidence="9 10" id="KW-0998">Cell outer membrane</keyword>
<accession>A0A1M5LDQ7</accession>
<evidence type="ECO:0000256" key="6">
    <source>
        <dbReference type="ARBA" id="ARBA00023065"/>
    </source>
</evidence>
<dbReference type="PROSITE" id="PS52016">
    <property type="entry name" value="TONB_DEPENDENT_REC_3"/>
    <property type="match status" value="1"/>
</dbReference>
<evidence type="ECO:0000256" key="9">
    <source>
        <dbReference type="ARBA" id="ARBA00023237"/>
    </source>
</evidence>
<evidence type="ECO:0000256" key="1">
    <source>
        <dbReference type="ARBA" id="ARBA00004571"/>
    </source>
</evidence>
<dbReference type="EMBL" id="FQWZ01000002">
    <property type="protein sequence ID" value="SHG63244.1"/>
    <property type="molecule type" value="Genomic_DNA"/>
</dbReference>
<name>A0A1M5LDQ7_9GAMM</name>
<dbReference type="InterPro" id="IPR039426">
    <property type="entry name" value="TonB-dep_rcpt-like"/>
</dbReference>
<keyword evidence="5" id="KW-0732">Signal</keyword>
<dbReference type="Gene3D" id="2.170.130.10">
    <property type="entry name" value="TonB-dependent receptor, plug domain"/>
    <property type="match status" value="1"/>
</dbReference>
<dbReference type="SUPFAM" id="SSF56935">
    <property type="entry name" value="Porins"/>
    <property type="match status" value="1"/>
</dbReference>
<evidence type="ECO:0000256" key="11">
    <source>
        <dbReference type="PROSITE-ProRule" id="PRU10143"/>
    </source>
</evidence>
<dbReference type="PROSITE" id="PS00430">
    <property type="entry name" value="TONB_DEPENDENT_REC_1"/>
    <property type="match status" value="1"/>
</dbReference>
<evidence type="ECO:0000256" key="4">
    <source>
        <dbReference type="ARBA" id="ARBA00022692"/>
    </source>
</evidence>
<dbReference type="PANTHER" id="PTHR30069">
    <property type="entry name" value="TONB-DEPENDENT OUTER MEMBRANE RECEPTOR"/>
    <property type="match status" value="1"/>
</dbReference>
<dbReference type="STRING" id="490188.SAMN04488068_0846"/>
<evidence type="ECO:0000256" key="8">
    <source>
        <dbReference type="ARBA" id="ARBA00023136"/>
    </source>
</evidence>
<dbReference type="AlphaFoldDB" id="A0A1M5LDQ7"/>
<keyword evidence="8 10" id="KW-0472">Membrane</keyword>
<dbReference type="InterPro" id="IPR036942">
    <property type="entry name" value="Beta-barrel_TonB_sf"/>
</dbReference>
<dbReference type="Proteomes" id="UP000199758">
    <property type="component" value="Unassembled WGS sequence"/>
</dbReference>
<dbReference type="InterPro" id="IPR012910">
    <property type="entry name" value="Plug_dom"/>
</dbReference>
<feature type="short sequence motif" description="TonB box" evidence="11">
    <location>
        <begin position="83"/>
        <end position="89"/>
    </location>
</feature>
<protein>
    <submittedName>
        <fullName evidence="15">Vitamin B12 transporter</fullName>
    </submittedName>
</protein>
<gene>
    <name evidence="15" type="ORF">SAMN04488068_0846</name>
</gene>
<evidence type="ECO:0000256" key="10">
    <source>
        <dbReference type="PROSITE-ProRule" id="PRU01360"/>
    </source>
</evidence>
<dbReference type="Gene3D" id="2.40.170.20">
    <property type="entry name" value="TonB-dependent receptor, beta-barrel domain"/>
    <property type="match status" value="1"/>
</dbReference>
<sequence length="654" mass="70610">MAWPTSPETGLCSLDFAVESSAIDGARGRAPLGVLSNMKMFKLPRRNGAAVVVPAVCAALLSVLPWSPASAADPDAPPTLLDTVVVTATGQPTALGDVLAPVQIITRDQIELAQAGDLAELLRFFAGVELGRNGGPGQVTSVFIRGGESNHTLVLVDGVRVNPATSGGAALQNIAPESIERIEVVKGPRATLYGSDAIGGVINVITRGSAAADGSSVGGTLRGGSFGTIAGAARGRYNGERLSATLQAEHEKVDGFPALKGFDDDTGYQRDSVNADARYQLGAATLGARWWDARGDVEYYGFDADFNRAVVSQQYRNQTGALDVTLPLGERVSSTLQATRTLDRIDQKQSDDRVETRRHALDAALVYALDAHRISTGLNLAREDVEALNFGTAIDQRRDIVALRAQDEWQAGRHRAVIGGSLTDYEGFGGRVDGSLDYGYDWRDGTRLLASAGTGFRAPDATDRFGFGGNPDLDPEKARNYELGVQQRLGAHQRADLRVFRSDVDDLINTLCDADFNCTSVNVDRYRNTGVELSYQLTLQQWSAYLSGIHQDPEDRATGDTLLRRARRSAALKLSRRMGRYQAGVDVLASGARQDFGGVRLGGYTLLNLTAGAELTRRCSLQLRVENLFDKDYETADTYRQPERSYYATLRYAY</sequence>
<evidence type="ECO:0000256" key="5">
    <source>
        <dbReference type="ARBA" id="ARBA00022729"/>
    </source>
</evidence>
<dbReference type="CDD" id="cd01347">
    <property type="entry name" value="ligand_gated_channel"/>
    <property type="match status" value="1"/>
</dbReference>
<keyword evidence="3 10" id="KW-1134">Transmembrane beta strand</keyword>
<feature type="domain" description="TonB-dependent receptor-like beta-barrel" evidence="13">
    <location>
        <begin position="227"/>
        <end position="628"/>
    </location>
</feature>
<evidence type="ECO:0000256" key="7">
    <source>
        <dbReference type="ARBA" id="ARBA00023077"/>
    </source>
</evidence>
<organism evidence="15 16">
    <name type="scientific">Hydrocarboniphaga daqingensis</name>
    <dbReference type="NCBI Taxonomy" id="490188"/>
    <lineage>
        <taxon>Bacteria</taxon>
        <taxon>Pseudomonadati</taxon>
        <taxon>Pseudomonadota</taxon>
        <taxon>Gammaproteobacteria</taxon>
        <taxon>Nevskiales</taxon>
        <taxon>Nevskiaceae</taxon>
        <taxon>Hydrocarboniphaga</taxon>
    </lineage>
</organism>